<evidence type="ECO:0000256" key="6">
    <source>
        <dbReference type="ARBA" id="ARBA00022840"/>
    </source>
</evidence>
<dbReference type="Proteomes" id="UP000270342">
    <property type="component" value="Unassembled WGS sequence"/>
</dbReference>
<keyword evidence="4 9" id="KW-0812">Transmembrane</keyword>
<evidence type="ECO:0000256" key="5">
    <source>
        <dbReference type="ARBA" id="ARBA00022741"/>
    </source>
</evidence>
<dbReference type="GO" id="GO:0034040">
    <property type="term" value="F:ATPase-coupled lipid transmembrane transporter activity"/>
    <property type="evidence" value="ECO:0007669"/>
    <property type="project" value="TreeGrafter"/>
</dbReference>
<evidence type="ECO:0000259" key="10">
    <source>
        <dbReference type="PROSITE" id="PS50893"/>
    </source>
</evidence>
<feature type="transmembrane region" description="Helical" evidence="9">
    <location>
        <begin position="148"/>
        <end position="167"/>
    </location>
</feature>
<evidence type="ECO:0000256" key="3">
    <source>
        <dbReference type="ARBA" id="ARBA00022519"/>
    </source>
</evidence>
<dbReference type="PROSITE" id="PS50893">
    <property type="entry name" value="ABC_TRANSPORTER_2"/>
    <property type="match status" value="1"/>
</dbReference>
<proteinExistence type="predicted"/>
<evidence type="ECO:0000313" key="12">
    <source>
        <dbReference type="EMBL" id="RKP53799.1"/>
    </source>
</evidence>
<feature type="transmembrane region" description="Helical" evidence="9">
    <location>
        <begin position="115"/>
        <end position="142"/>
    </location>
</feature>
<dbReference type="PROSITE" id="PS00211">
    <property type="entry name" value="ABC_TRANSPORTER_1"/>
    <property type="match status" value="1"/>
</dbReference>
<dbReference type="NCBIfam" id="TIGR01194">
    <property type="entry name" value="cyc_pep_trnsptr"/>
    <property type="match status" value="1"/>
</dbReference>
<dbReference type="InterPro" id="IPR017871">
    <property type="entry name" value="ABC_transporter-like_CS"/>
</dbReference>
<dbReference type="InterPro" id="IPR027417">
    <property type="entry name" value="P-loop_NTPase"/>
</dbReference>
<feature type="domain" description="ABC transporter" evidence="10">
    <location>
        <begin position="323"/>
        <end position="552"/>
    </location>
</feature>
<dbReference type="InterPro" id="IPR005898">
    <property type="entry name" value="Cyc_pep_transpt_SyrD/YojI"/>
</dbReference>
<dbReference type="CDD" id="cd03228">
    <property type="entry name" value="ABCC_MRP_Like"/>
    <property type="match status" value="1"/>
</dbReference>
<keyword evidence="7 9" id="KW-1133">Transmembrane helix</keyword>
<gene>
    <name evidence="12" type="ORF">D7S86_15735</name>
</gene>
<dbReference type="GO" id="GO:0016887">
    <property type="term" value="F:ATP hydrolysis activity"/>
    <property type="evidence" value="ECO:0007669"/>
    <property type="project" value="InterPro"/>
</dbReference>
<dbReference type="EMBL" id="RBZU01000006">
    <property type="protein sequence ID" value="RKP53799.1"/>
    <property type="molecule type" value="Genomic_DNA"/>
</dbReference>
<accession>A0A494XT64</accession>
<keyword evidence="8 9" id="KW-0472">Membrane</keyword>
<dbReference type="InterPro" id="IPR003593">
    <property type="entry name" value="AAA+_ATPase"/>
</dbReference>
<dbReference type="OrthoDB" id="9760776at2"/>
<protein>
    <submittedName>
        <fullName evidence="12">Cyclic peptide export ABC transporter</fullName>
    </submittedName>
</protein>
<keyword evidence="2" id="KW-1003">Cell membrane</keyword>
<dbReference type="InterPro" id="IPR011527">
    <property type="entry name" value="ABC1_TM_dom"/>
</dbReference>
<feature type="transmembrane region" description="Helical" evidence="9">
    <location>
        <begin position="54"/>
        <end position="75"/>
    </location>
</feature>
<dbReference type="InterPro" id="IPR036640">
    <property type="entry name" value="ABC1_TM_sf"/>
</dbReference>
<feature type="domain" description="ABC transmembrane type-1" evidence="11">
    <location>
        <begin position="15"/>
        <end position="291"/>
    </location>
</feature>
<evidence type="ECO:0000259" key="11">
    <source>
        <dbReference type="PROSITE" id="PS50929"/>
    </source>
</evidence>
<dbReference type="PROSITE" id="PS50929">
    <property type="entry name" value="ABC_TM1F"/>
    <property type="match status" value="1"/>
</dbReference>
<keyword evidence="6" id="KW-0067">ATP-binding</keyword>
<dbReference type="Gene3D" id="1.20.1560.10">
    <property type="entry name" value="ABC transporter type 1, transmembrane domain"/>
    <property type="match status" value="1"/>
</dbReference>
<evidence type="ECO:0000313" key="13">
    <source>
        <dbReference type="Proteomes" id="UP000270342"/>
    </source>
</evidence>
<feature type="transmembrane region" description="Helical" evidence="9">
    <location>
        <begin position="260"/>
        <end position="283"/>
    </location>
</feature>
<reference evidence="12 13" key="1">
    <citation type="submission" date="2018-10" db="EMBL/GenBank/DDBJ databases">
        <title>Robbsia sp. DHC34, isolated from soil.</title>
        <authorList>
            <person name="Gao Z.-H."/>
            <person name="Qiu L.-H."/>
        </authorList>
    </citation>
    <scope>NUCLEOTIDE SEQUENCE [LARGE SCALE GENOMIC DNA]</scope>
    <source>
        <strain evidence="12 13">DHC34</strain>
    </source>
</reference>
<dbReference type="GO" id="GO:0015833">
    <property type="term" value="P:peptide transport"/>
    <property type="evidence" value="ECO:0007669"/>
    <property type="project" value="InterPro"/>
</dbReference>
<comment type="subcellular location">
    <subcellularLocation>
        <location evidence="1">Cell membrane</location>
        <topology evidence="1">Multi-pass membrane protein</topology>
    </subcellularLocation>
</comment>
<keyword evidence="5" id="KW-0547">Nucleotide-binding</keyword>
<keyword evidence="13" id="KW-1185">Reference proteome</keyword>
<dbReference type="GO" id="GO:0140359">
    <property type="term" value="F:ABC-type transporter activity"/>
    <property type="evidence" value="ECO:0007669"/>
    <property type="project" value="InterPro"/>
</dbReference>
<dbReference type="SUPFAM" id="SSF90123">
    <property type="entry name" value="ABC transporter transmembrane region"/>
    <property type="match status" value="1"/>
</dbReference>
<dbReference type="PANTHER" id="PTHR24221:SF654">
    <property type="entry name" value="ATP-BINDING CASSETTE SUB-FAMILY B MEMBER 6"/>
    <property type="match status" value="1"/>
</dbReference>
<dbReference type="SMART" id="SM00382">
    <property type="entry name" value="AAA"/>
    <property type="match status" value="1"/>
</dbReference>
<sequence>MRTLWFLVKGSRMRLVLAMGMSLASGFGNAALVALINQALVATSAQLIGLGWRFLMIGVAVLITRTGSQALFMSLGQDAKARLRMQTIDRIAAAPYIHVERQGSSRSLSVLTQDLDAIVVLFVGLPGLVMNAALIAGCLVYLGMLSLQVLGLAAVTLCLGSAGFHFANTRGLFHLRNSRRREDSLVRHFRALFDGAKELKLHRARMREFVDTTLATNVEAVRVQRTRGYVLYMAAASWGSFIFFAFIGIVLFVLTRYVPVTAHMLSGFAMTVLYMIVPIEGVLSAIPNLSTARVALERVEQLNAELPGEASDPVPHVESFERIVFEGITHRYFREKENEVFTLGPIDLSFRPGELVFVIGGNGSGKTTLAKLIVGLYAPESGRIVLDGREIGEAQRDMFRQHFSVVFSDFFLFDTLLGIQVGAIDALAHELLDALQLSHKVTVENGVFSTLELSQGQRKRLALLVSYLEDRPFYLFDEWAADQDPLFKDVFYRRLLPELKAKGKTVVVITHDDRYFHLADRYIKLDFGQIVAQGEGEALSAAASLAGAAAPRAPQEPAASAPTPAPARA</sequence>
<dbReference type="SUPFAM" id="SSF52540">
    <property type="entry name" value="P-loop containing nucleoside triphosphate hydrolases"/>
    <property type="match status" value="1"/>
</dbReference>
<evidence type="ECO:0000256" key="9">
    <source>
        <dbReference type="SAM" id="Phobius"/>
    </source>
</evidence>
<dbReference type="GO" id="GO:1904680">
    <property type="term" value="F:peptide transmembrane transporter activity"/>
    <property type="evidence" value="ECO:0007669"/>
    <property type="project" value="InterPro"/>
</dbReference>
<evidence type="ECO:0000256" key="7">
    <source>
        <dbReference type="ARBA" id="ARBA00022989"/>
    </source>
</evidence>
<feature type="transmembrane region" description="Helical" evidence="9">
    <location>
        <begin position="229"/>
        <end position="254"/>
    </location>
</feature>
<evidence type="ECO:0000256" key="4">
    <source>
        <dbReference type="ARBA" id="ARBA00022692"/>
    </source>
</evidence>
<dbReference type="InterPro" id="IPR039421">
    <property type="entry name" value="Type_1_exporter"/>
</dbReference>
<comment type="caution">
    <text evidence="12">The sequence shown here is derived from an EMBL/GenBank/DDBJ whole genome shotgun (WGS) entry which is preliminary data.</text>
</comment>
<dbReference type="AlphaFoldDB" id="A0A494XT64"/>
<dbReference type="GO" id="GO:0005524">
    <property type="term" value="F:ATP binding"/>
    <property type="evidence" value="ECO:0007669"/>
    <property type="project" value="UniProtKB-KW"/>
</dbReference>
<dbReference type="Pfam" id="PF00005">
    <property type="entry name" value="ABC_tran"/>
    <property type="match status" value="1"/>
</dbReference>
<dbReference type="RefSeq" id="WP_121087873.1">
    <property type="nucleotide sequence ID" value="NZ_RBZU01000006.1"/>
</dbReference>
<dbReference type="InterPro" id="IPR003439">
    <property type="entry name" value="ABC_transporter-like_ATP-bd"/>
</dbReference>
<evidence type="ECO:0000256" key="8">
    <source>
        <dbReference type="ARBA" id="ARBA00023136"/>
    </source>
</evidence>
<dbReference type="PANTHER" id="PTHR24221">
    <property type="entry name" value="ATP-BINDING CASSETTE SUB-FAMILY B"/>
    <property type="match status" value="1"/>
</dbReference>
<evidence type="ECO:0000256" key="1">
    <source>
        <dbReference type="ARBA" id="ARBA00004651"/>
    </source>
</evidence>
<dbReference type="Gene3D" id="3.40.50.300">
    <property type="entry name" value="P-loop containing nucleotide triphosphate hydrolases"/>
    <property type="match status" value="1"/>
</dbReference>
<evidence type="ECO:0000256" key="2">
    <source>
        <dbReference type="ARBA" id="ARBA00022475"/>
    </source>
</evidence>
<name>A0A494XT64_9BURK</name>
<keyword evidence="3" id="KW-0997">Cell inner membrane</keyword>
<organism evidence="12 13">
    <name type="scientific">Pararobbsia silviterrae</name>
    <dbReference type="NCBI Taxonomy" id="1792498"/>
    <lineage>
        <taxon>Bacteria</taxon>
        <taxon>Pseudomonadati</taxon>
        <taxon>Pseudomonadota</taxon>
        <taxon>Betaproteobacteria</taxon>
        <taxon>Burkholderiales</taxon>
        <taxon>Burkholderiaceae</taxon>
        <taxon>Pararobbsia</taxon>
    </lineage>
</organism>
<dbReference type="GO" id="GO:0005886">
    <property type="term" value="C:plasma membrane"/>
    <property type="evidence" value="ECO:0007669"/>
    <property type="project" value="UniProtKB-SubCell"/>
</dbReference>